<gene>
    <name evidence="2" type="primary">BX000999.2</name>
</gene>
<evidence type="ECO:0000256" key="1">
    <source>
        <dbReference type="SAM" id="MobiDB-lite"/>
    </source>
</evidence>
<protein>
    <submittedName>
        <fullName evidence="2">Uncharacterized protein</fullName>
    </submittedName>
</protein>
<dbReference type="EMBL" id="HADW01010811">
    <property type="protein sequence ID" value="SBP12211.1"/>
    <property type="molecule type" value="Transcribed_RNA"/>
</dbReference>
<reference evidence="2" key="1">
    <citation type="submission" date="2016-05" db="EMBL/GenBank/DDBJ databases">
        <authorList>
            <person name="Lavstsen T."/>
            <person name="Jespersen J.S."/>
        </authorList>
    </citation>
    <scope>NUCLEOTIDE SEQUENCE</scope>
    <source>
        <tissue evidence="2">Brain</tissue>
    </source>
</reference>
<organism evidence="2">
    <name type="scientific">Iconisemion striatum</name>
    <dbReference type="NCBI Taxonomy" id="60296"/>
    <lineage>
        <taxon>Eukaryota</taxon>
        <taxon>Metazoa</taxon>
        <taxon>Chordata</taxon>
        <taxon>Craniata</taxon>
        <taxon>Vertebrata</taxon>
        <taxon>Euteleostomi</taxon>
        <taxon>Actinopterygii</taxon>
        <taxon>Neopterygii</taxon>
        <taxon>Teleostei</taxon>
        <taxon>Neoteleostei</taxon>
        <taxon>Acanthomorphata</taxon>
        <taxon>Ovalentaria</taxon>
        <taxon>Atherinomorphae</taxon>
        <taxon>Cyprinodontiformes</taxon>
        <taxon>Nothobranchiidae</taxon>
        <taxon>Iconisemion</taxon>
    </lineage>
</organism>
<evidence type="ECO:0000313" key="2">
    <source>
        <dbReference type="EMBL" id="SBP12211.1"/>
    </source>
</evidence>
<accession>A0A1A7X2F5</accession>
<dbReference type="AlphaFoldDB" id="A0A1A7X2F5"/>
<reference evidence="2" key="2">
    <citation type="submission" date="2016-06" db="EMBL/GenBank/DDBJ databases">
        <title>The genome of a short-lived fish provides insights into sex chromosome evolution and the genetic control of aging.</title>
        <authorList>
            <person name="Reichwald K."/>
            <person name="Felder M."/>
            <person name="Petzold A."/>
            <person name="Koch P."/>
            <person name="Groth M."/>
            <person name="Platzer M."/>
        </authorList>
    </citation>
    <scope>NUCLEOTIDE SEQUENCE</scope>
    <source>
        <tissue evidence="2">Brain</tissue>
    </source>
</reference>
<feature type="region of interest" description="Disordered" evidence="1">
    <location>
        <begin position="34"/>
        <end position="55"/>
    </location>
</feature>
<sequence length="55" mass="6098">MRSADYLNILNDQVIPSMDVFFPDDTAIFQDVCQDSSGSDSERVVQGASDIRVQT</sequence>
<proteinExistence type="predicted"/>
<name>A0A1A7X2F5_9TELE</name>